<dbReference type="Pfam" id="PF03705">
    <property type="entry name" value="CheR_N"/>
    <property type="match status" value="1"/>
</dbReference>
<dbReference type="InterPro" id="IPR035965">
    <property type="entry name" value="PAS-like_dom_sf"/>
</dbReference>
<keyword evidence="10" id="KW-0175">Coiled coil</keyword>
<dbReference type="EC" id="2.1.1.80" evidence="16"/>
<evidence type="ECO:0000259" key="11">
    <source>
        <dbReference type="PROSITE" id="PS50109"/>
    </source>
</evidence>
<evidence type="ECO:0000256" key="8">
    <source>
        <dbReference type="PROSITE-ProRule" id="PRU00050"/>
    </source>
</evidence>
<accession>A0A7W5E5C0</accession>
<dbReference type="EMBL" id="JACHXU010000039">
    <property type="protein sequence ID" value="MBB3210479.1"/>
    <property type="molecule type" value="Genomic_DNA"/>
</dbReference>
<dbReference type="SUPFAM" id="SSF55874">
    <property type="entry name" value="ATPase domain of HSP90 chaperone/DNA topoisomerase II/histidine kinase"/>
    <property type="match status" value="1"/>
</dbReference>
<feature type="active site" evidence="8">
    <location>
        <position position="167"/>
    </location>
</feature>
<dbReference type="Gene3D" id="3.30.565.10">
    <property type="entry name" value="Histidine kinase-like ATPase, C-terminal domain"/>
    <property type="match status" value="1"/>
</dbReference>
<dbReference type="InterPro" id="IPR003594">
    <property type="entry name" value="HATPase_dom"/>
</dbReference>
<feature type="domain" description="Response regulatory" evidence="12">
    <location>
        <begin position="1275"/>
        <end position="1393"/>
    </location>
</feature>
<feature type="active site" evidence="8">
    <location>
        <position position="75"/>
    </location>
</feature>
<dbReference type="Proteomes" id="UP000536179">
    <property type="component" value="Unassembled WGS sequence"/>
</dbReference>
<proteinExistence type="predicted"/>
<gene>
    <name evidence="16" type="ORF">FHS27_006326</name>
</gene>
<dbReference type="PROSITE" id="PS50122">
    <property type="entry name" value="CHEB"/>
    <property type="match status" value="1"/>
</dbReference>
<evidence type="ECO:0000313" key="17">
    <source>
        <dbReference type="Proteomes" id="UP000536179"/>
    </source>
</evidence>
<reference evidence="16 17" key="1">
    <citation type="submission" date="2020-08" db="EMBL/GenBank/DDBJ databases">
        <title>Genomic Encyclopedia of Type Strains, Phase III (KMG-III): the genomes of soil and plant-associated and newly described type strains.</title>
        <authorList>
            <person name="Whitman W."/>
        </authorList>
    </citation>
    <scope>NUCLEOTIDE SEQUENCE [LARGE SCALE GENOMIC DNA]</scope>
    <source>
        <strain evidence="16 17">CECT 8075</strain>
    </source>
</reference>
<dbReference type="PRINTS" id="PR00996">
    <property type="entry name" value="CHERMTFRASE"/>
</dbReference>
<evidence type="ECO:0000256" key="1">
    <source>
        <dbReference type="ARBA" id="ARBA00000085"/>
    </source>
</evidence>
<dbReference type="GO" id="GO:0006935">
    <property type="term" value="P:chemotaxis"/>
    <property type="evidence" value="ECO:0007669"/>
    <property type="project" value="UniProtKB-UniRule"/>
</dbReference>
<dbReference type="SMART" id="SM00388">
    <property type="entry name" value="HisKA"/>
    <property type="match status" value="1"/>
</dbReference>
<dbReference type="Pfam" id="PF13596">
    <property type="entry name" value="PAS_10"/>
    <property type="match status" value="1"/>
</dbReference>
<keyword evidence="8" id="KW-0145">Chemotaxis</keyword>
<dbReference type="GO" id="GO:0008983">
    <property type="term" value="F:protein-glutamate O-methyltransferase activity"/>
    <property type="evidence" value="ECO:0007669"/>
    <property type="project" value="UniProtKB-EC"/>
</dbReference>
<evidence type="ECO:0000256" key="4">
    <source>
        <dbReference type="ARBA" id="ARBA00022603"/>
    </source>
</evidence>
<evidence type="ECO:0000256" key="10">
    <source>
        <dbReference type="SAM" id="Coils"/>
    </source>
</evidence>
<feature type="domain" description="Histidine kinase" evidence="11">
    <location>
        <begin position="1034"/>
        <end position="1251"/>
    </location>
</feature>
<evidence type="ECO:0000259" key="12">
    <source>
        <dbReference type="PROSITE" id="PS50110"/>
    </source>
</evidence>
<keyword evidence="6" id="KW-0949">S-adenosyl-L-methionine</keyword>
<dbReference type="GO" id="GO:0000156">
    <property type="term" value="F:phosphorelay response regulator activity"/>
    <property type="evidence" value="ECO:0007669"/>
    <property type="project" value="InterPro"/>
</dbReference>
<dbReference type="Gene3D" id="3.40.50.180">
    <property type="entry name" value="Methylesterase CheB, C-terminal domain"/>
    <property type="match status" value="1"/>
</dbReference>
<dbReference type="Gene3D" id="3.40.50.2300">
    <property type="match status" value="1"/>
</dbReference>
<dbReference type="Pfam" id="PF02518">
    <property type="entry name" value="HATPase_c"/>
    <property type="match status" value="1"/>
</dbReference>
<comment type="caution">
    <text evidence="16">The sequence shown here is derived from an EMBL/GenBank/DDBJ whole genome shotgun (WGS) entry which is preliminary data.</text>
</comment>
<feature type="domain" description="PAS" evidence="13">
    <location>
        <begin position="897"/>
        <end position="967"/>
    </location>
</feature>
<keyword evidence="7" id="KW-0418">Kinase</keyword>
<keyword evidence="3 9" id="KW-0597">Phosphoprotein</keyword>
<dbReference type="Pfam" id="PF01739">
    <property type="entry name" value="CheR"/>
    <property type="match status" value="1"/>
</dbReference>
<keyword evidence="8 16" id="KW-0378">Hydrolase</keyword>
<dbReference type="InterPro" id="IPR003661">
    <property type="entry name" value="HisK_dim/P_dom"/>
</dbReference>
<evidence type="ECO:0000313" key="16">
    <source>
        <dbReference type="EMBL" id="MBB3210479.1"/>
    </source>
</evidence>
<dbReference type="SMART" id="SM00091">
    <property type="entry name" value="PAS"/>
    <property type="match status" value="2"/>
</dbReference>
<dbReference type="InterPro" id="IPR005467">
    <property type="entry name" value="His_kinase_dom"/>
</dbReference>
<dbReference type="Gene3D" id="3.40.50.150">
    <property type="entry name" value="Vaccinia Virus protein VP39"/>
    <property type="match status" value="1"/>
</dbReference>
<evidence type="ECO:0000256" key="7">
    <source>
        <dbReference type="ARBA" id="ARBA00022777"/>
    </source>
</evidence>
<dbReference type="SUPFAM" id="SSF55785">
    <property type="entry name" value="PYP-like sensor domain (PAS domain)"/>
    <property type="match status" value="2"/>
</dbReference>
<dbReference type="InterPro" id="IPR000014">
    <property type="entry name" value="PAS"/>
</dbReference>
<dbReference type="InterPro" id="IPR022642">
    <property type="entry name" value="CheR_C"/>
</dbReference>
<keyword evidence="17" id="KW-1185">Reference proteome</keyword>
<dbReference type="SUPFAM" id="SSF47384">
    <property type="entry name" value="Homodimeric domain of signal transducing histidine kinase"/>
    <property type="match status" value="1"/>
</dbReference>
<name>A0A7W5E5C0_9BACT</name>
<feature type="modified residue" description="4-aspartylphosphate" evidence="9">
    <location>
        <position position="1324"/>
    </location>
</feature>
<dbReference type="InterPro" id="IPR036097">
    <property type="entry name" value="HisK_dim/P_sf"/>
</dbReference>
<protein>
    <submittedName>
        <fullName evidence="16">Two-component system CheB/CheR fusion protein</fullName>
        <ecNumber evidence="16">2.1.1.80</ecNumber>
        <ecNumber evidence="16">3.1.1.61</ecNumber>
    </submittedName>
</protein>
<comment type="catalytic activity">
    <reaction evidence="2">
        <text>L-glutamyl-[protein] + S-adenosyl-L-methionine = [protein]-L-glutamate 5-O-methyl ester + S-adenosyl-L-homocysteine</text>
        <dbReference type="Rhea" id="RHEA:24452"/>
        <dbReference type="Rhea" id="RHEA-COMP:10208"/>
        <dbReference type="Rhea" id="RHEA-COMP:10311"/>
        <dbReference type="ChEBI" id="CHEBI:29973"/>
        <dbReference type="ChEBI" id="CHEBI:57856"/>
        <dbReference type="ChEBI" id="CHEBI:59789"/>
        <dbReference type="ChEBI" id="CHEBI:82795"/>
        <dbReference type="EC" id="2.1.1.80"/>
    </reaction>
</comment>
<dbReference type="Gene3D" id="1.10.155.10">
    <property type="entry name" value="Chemotaxis receptor methyltransferase CheR, N-terminal domain"/>
    <property type="match status" value="1"/>
</dbReference>
<evidence type="ECO:0000256" key="2">
    <source>
        <dbReference type="ARBA" id="ARBA00001541"/>
    </source>
</evidence>
<dbReference type="PROSITE" id="PS50110">
    <property type="entry name" value="RESPONSE_REGULATORY"/>
    <property type="match status" value="1"/>
</dbReference>
<dbReference type="SMART" id="SM00387">
    <property type="entry name" value="HATPase_c"/>
    <property type="match status" value="1"/>
</dbReference>
<dbReference type="InterPro" id="IPR029063">
    <property type="entry name" value="SAM-dependent_MTases_sf"/>
</dbReference>
<keyword evidence="5 16" id="KW-0808">Transferase</keyword>
<sequence length="1395" mass="154881">MSSDNPDNKPVQIPDTRDPQLDLIADAGLSFLQSKVKFGFPVIGIGASAGGLESLEQLFDEIPPDSNAAFVIVQHLSPDFKSMMDEILARRTKMTVRRIEDGMSVKPSTVYLIPPKVDLEIQGEILVLKDREVRQGLNQPIDRFFTSMAISRGPACAAVVCSGSGSDGSRGIRDVCEAGGMVLVEDPETARFDGMPRSAMESGVADFAGNMDQIATWLGRFITSFSDRIDTGNYADTGDLIARVPAVGLGRVIELLRDEYQINFSQYKPNMIVRRIERRWRLLHFASIEEYIELLETDANELNQLYRDLLIGVTRFFRDTEAFDVLANKVLPRLIEESRGQTMRVWTPGCATGEEAYSLAMTIAETMEAKGQVVDVKIFATDAHRLSLDKAASGTYTIKEVDGISPELLEKHFQKVGSSYRVNQSLRKMIVFAPQNLLNDASFTNIDLAICRNTLIYFGDEGQRRALSLMHFGLRIGGVLFLGPSETPGEIEGDYETINRRWRMYKKVSASKLGTASLRAPARLSVPRSEPVGRSGSATVYTDRMILSAIEGLADDYLPPTFVTNSDFTLLYSTPGSAKFLRRQEGRFGATLPELLLPKLKTSVLVGLQRCERQKEVSKPVVVGKIAVPLSELEGNAPGDAGGSDDPQASGDAKQDFRLVGVVIRRVDLAGKQEHGFSVSVIEESEKPIRGVLDSGEAVDLSAQATLEEELRHTKESLQSTIQELETSNEELQATNEEMVASNEELQSTNEELHSVNEELYTVNAEHQSKIEELTEVTEDMENLFRSANVATLFLDDESRIRRMTPQAAEIFDLTHDDIGRRLDNFRNPLNDDELYDLIATTFANQKPLEREVMGKSGERFLLRLMPYDSTRDLSGTVLTLVSLRRLEQARTELETREARFRGTFENAAVGIAHVDFDGTWLRVNQRLCDLVGYSREELLAINFQSITHPADLDSDLEQFEQLKAGELSSYTLRKRYVDKFGRDVPIDLTVSIQQEPGDDKPYCIAVIQDAREQVRAQKLLEEAISQRDQFLAVLSHELRNPLGAVKNAVSLLRRTNDAEIKRDELTDLLDRQTDHMSRLVEDLLDTSRIAQNKIVLQRELMDLKEVAEESIRSLQGSFDQKQQHVRLELDADRFPVVGDRVRLLQVVENLLANARRYTQVGGQIEVRLSVDAGRVALQVKDNGQGISEDNLETIFNMFTRGRETEETQGGLGVGLALVKMLVDKHDGTLKASSDGVGKGSTFTLTFPMVAVPAGVKLAHAPEEAPSTEAIKPFKIVLVEDDKDARSTMEQLLELDGHDVTVAVDGNDGLEKIRDVHPDFALIDISMPGMSGLEVANLLKKESPGILKDTKLIALTGHGQPQDIRRTQEAGFSGHLVKPVDVAVLGQLMNELSSN</sequence>
<dbReference type="Pfam" id="PF13426">
    <property type="entry name" value="PAS_9"/>
    <property type="match status" value="1"/>
</dbReference>
<dbReference type="CDD" id="cd17580">
    <property type="entry name" value="REC_2_DhkD-like"/>
    <property type="match status" value="1"/>
</dbReference>
<dbReference type="PROSITE" id="PS50112">
    <property type="entry name" value="PAS"/>
    <property type="match status" value="1"/>
</dbReference>
<dbReference type="InterPro" id="IPR000780">
    <property type="entry name" value="CheR_MeTrfase"/>
</dbReference>
<dbReference type="GO" id="GO:0032259">
    <property type="term" value="P:methylation"/>
    <property type="evidence" value="ECO:0007669"/>
    <property type="project" value="UniProtKB-KW"/>
</dbReference>
<evidence type="ECO:0000256" key="5">
    <source>
        <dbReference type="ARBA" id="ARBA00022679"/>
    </source>
</evidence>
<dbReference type="SUPFAM" id="SSF47757">
    <property type="entry name" value="Chemotaxis receptor methyltransferase CheR, N-terminal domain"/>
    <property type="match status" value="1"/>
</dbReference>
<dbReference type="SUPFAM" id="SSF52172">
    <property type="entry name" value="CheY-like"/>
    <property type="match status" value="1"/>
</dbReference>
<dbReference type="PROSITE" id="PS50123">
    <property type="entry name" value="CHER"/>
    <property type="match status" value="1"/>
</dbReference>
<dbReference type="FunFam" id="3.30.565.10:FF:000006">
    <property type="entry name" value="Sensor histidine kinase WalK"/>
    <property type="match status" value="1"/>
</dbReference>
<feature type="domain" description="CheB-type methylesterase" evidence="14">
    <location>
        <begin position="36"/>
        <end position="225"/>
    </location>
</feature>
<dbReference type="NCBIfam" id="TIGR00229">
    <property type="entry name" value="sensory_box"/>
    <property type="match status" value="1"/>
</dbReference>
<dbReference type="GO" id="GO:0005737">
    <property type="term" value="C:cytoplasm"/>
    <property type="evidence" value="ECO:0007669"/>
    <property type="project" value="InterPro"/>
</dbReference>
<dbReference type="InterPro" id="IPR001789">
    <property type="entry name" value="Sig_transdc_resp-reg_receiver"/>
</dbReference>
<dbReference type="InterPro" id="IPR036804">
    <property type="entry name" value="CheR_N_sf"/>
</dbReference>
<dbReference type="SMART" id="SM00448">
    <property type="entry name" value="REC"/>
    <property type="match status" value="1"/>
</dbReference>
<dbReference type="Pfam" id="PF00072">
    <property type="entry name" value="Response_reg"/>
    <property type="match status" value="1"/>
</dbReference>
<organism evidence="16 17">
    <name type="scientific">Aporhodopirellula rubra</name>
    <dbReference type="NCBI Taxonomy" id="980271"/>
    <lineage>
        <taxon>Bacteria</taxon>
        <taxon>Pseudomonadati</taxon>
        <taxon>Planctomycetota</taxon>
        <taxon>Planctomycetia</taxon>
        <taxon>Pirellulales</taxon>
        <taxon>Pirellulaceae</taxon>
        <taxon>Aporhodopirellula</taxon>
    </lineage>
</organism>
<dbReference type="SMART" id="SM00138">
    <property type="entry name" value="MeTrc"/>
    <property type="match status" value="1"/>
</dbReference>
<dbReference type="CDD" id="cd16434">
    <property type="entry name" value="CheB-CheR_fusion"/>
    <property type="match status" value="1"/>
</dbReference>
<dbReference type="GO" id="GO:0000155">
    <property type="term" value="F:phosphorelay sensor kinase activity"/>
    <property type="evidence" value="ECO:0007669"/>
    <property type="project" value="InterPro"/>
</dbReference>
<dbReference type="InterPro" id="IPR036890">
    <property type="entry name" value="HATPase_C_sf"/>
</dbReference>
<feature type="coiled-coil region" evidence="10">
    <location>
        <begin position="704"/>
        <end position="784"/>
    </location>
</feature>
<dbReference type="Gene3D" id="1.10.287.130">
    <property type="match status" value="1"/>
</dbReference>
<evidence type="ECO:0000256" key="3">
    <source>
        <dbReference type="ARBA" id="ARBA00022553"/>
    </source>
</evidence>
<dbReference type="SUPFAM" id="SSF53335">
    <property type="entry name" value="S-adenosyl-L-methionine-dependent methyltransferases"/>
    <property type="match status" value="1"/>
</dbReference>
<dbReference type="Pfam" id="PF00512">
    <property type="entry name" value="HisKA"/>
    <property type="match status" value="1"/>
</dbReference>
<dbReference type="InterPro" id="IPR035909">
    <property type="entry name" value="CheB_C"/>
</dbReference>
<dbReference type="Gene3D" id="3.30.450.20">
    <property type="entry name" value="PAS domain"/>
    <property type="match status" value="2"/>
</dbReference>
<dbReference type="InterPro" id="IPR000673">
    <property type="entry name" value="Sig_transdc_resp-reg_Me-estase"/>
</dbReference>
<evidence type="ECO:0000256" key="9">
    <source>
        <dbReference type="PROSITE-ProRule" id="PRU00169"/>
    </source>
</evidence>
<dbReference type="InterPro" id="IPR011006">
    <property type="entry name" value="CheY-like_superfamily"/>
</dbReference>
<dbReference type="GO" id="GO:0006355">
    <property type="term" value="P:regulation of DNA-templated transcription"/>
    <property type="evidence" value="ECO:0007669"/>
    <property type="project" value="InterPro"/>
</dbReference>
<feature type="domain" description="CheR-type methyltransferase" evidence="15">
    <location>
        <begin position="249"/>
        <end position="487"/>
    </location>
</feature>
<feature type="active site" evidence="8">
    <location>
        <position position="48"/>
    </location>
</feature>
<comment type="catalytic activity">
    <reaction evidence="1">
        <text>ATP + protein L-histidine = ADP + protein N-phospho-L-histidine.</text>
        <dbReference type="EC" id="2.7.13.3"/>
    </reaction>
</comment>
<dbReference type="CDD" id="cd00130">
    <property type="entry name" value="PAS"/>
    <property type="match status" value="1"/>
</dbReference>
<dbReference type="RefSeq" id="WP_184309827.1">
    <property type="nucleotide sequence ID" value="NZ_JACHXU010000039.1"/>
</dbReference>
<evidence type="ECO:0000259" key="14">
    <source>
        <dbReference type="PROSITE" id="PS50122"/>
    </source>
</evidence>
<dbReference type="PANTHER" id="PTHR24422">
    <property type="entry name" value="CHEMOTAXIS PROTEIN METHYLTRANSFERASE"/>
    <property type="match status" value="1"/>
</dbReference>
<dbReference type="GO" id="GO:0008984">
    <property type="term" value="F:protein-glutamate methylesterase activity"/>
    <property type="evidence" value="ECO:0007669"/>
    <property type="project" value="UniProtKB-EC"/>
</dbReference>
<evidence type="ECO:0000256" key="6">
    <source>
        <dbReference type="ARBA" id="ARBA00022691"/>
    </source>
</evidence>
<dbReference type="SUPFAM" id="SSF52738">
    <property type="entry name" value="Methylesterase CheB, C-terminal domain"/>
    <property type="match status" value="1"/>
</dbReference>
<dbReference type="EC" id="3.1.1.61" evidence="16"/>
<dbReference type="InterPro" id="IPR050903">
    <property type="entry name" value="Bact_Chemotaxis_MeTrfase"/>
</dbReference>
<dbReference type="PROSITE" id="PS50109">
    <property type="entry name" value="HIS_KIN"/>
    <property type="match status" value="1"/>
</dbReference>
<keyword evidence="4 16" id="KW-0489">Methyltransferase</keyword>
<dbReference type="CDD" id="cd00082">
    <property type="entry name" value="HisKA"/>
    <property type="match status" value="1"/>
</dbReference>
<evidence type="ECO:0000259" key="15">
    <source>
        <dbReference type="PROSITE" id="PS50123"/>
    </source>
</evidence>
<dbReference type="InterPro" id="IPR022641">
    <property type="entry name" value="CheR_N"/>
</dbReference>
<evidence type="ECO:0000259" key="13">
    <source>
        <dbReference type="PROSITE" id="PS50112"/>
    </source>
</evidence>
<dbReference type="Pfam" id="PF01339">
    <property type="entry name" value="CheB_methylest"/>
    <property type="match status" value="1"/>
</dbReference>